<dbReference type="OrthoDB" id="3648309at2759"/>
<feature type="transmembrane region" description="Helical" evidence="6">
    <location>
        <begin position="194"/>
        <end position="222"/>
    </location>
</feature>
<dbReference type="InterPro" id="IPR000791">
    <property type="entry name" value="Gpr1/Fun34/SatP-like"/>
</dbReference>
<evidence type="ECO:0000313" key="7">
    <source>
        <dbReference type="EMBL" id="KAG1816881.1"/>
    </source>
</evidence>
<dbReference type="Pfam" id="PF01184">
    <property type="entry name" value="Gpr1_Fun34_YaaH"/>
    <property type="match status" value="1"/>
</dbReference>
<keyword evidence="5 6" id="KW-0472">Membrane</keyword>
<dbReference type="GeneID" id="64636591"/>
<dbReference type="PANTHER" id="PTHR31123:SF1">
    <property type="entry name" value="ACCUMULATION OF DYADS PROTEIN 2-RELATED"/>
    <property type="match status" value="1"/>
</dbReference>
<evidence type="ECO:0000256" key="6">
    <source>
        <dbReference type="SAM" id="Phobius"/>
    </source>
</evidence>
<comment type="subcellular location">
    <subcellularLocation>
        <location evidence="1">Membrane</location>
        <topology evidence="1">Multi-pass membrane protein</topology>
    </subcellularLocation>
</comment>
<evidence type="ECO:0000256" key="4">
    <source>
        <dbReference type="ARBA" id="ARBA00022989"/>
    </source>
</evidence>
<sequence>MALSTIAEEASFKDNNCVQTVNIDCPLAEPQMQPYRRTVDSPAAILGLISLGTVFLSLSIPTLAFRSVNPPSLIVVIATFYGGISQTIVAIWEISLGNTFSATVFATYGGFDFVYSAICLPRISLAGGAVGQQFYNAIGIYLGIWGSTIFLLLLGALQTNIPYIATHAFIVCALACLSLNAFTGPCQRLGARVLGRTFFSCVILIWSSTCTGFAVEIVYIGYTHVKSTGVGAAVLLGHLPNGHEIWQTLIKNCHSSERLISPQIRNECCNGPNICSKC</sequence>
<dbReference type="GO" id="GO:0005886">
    <property type="term" value="C:plasma membrane"/>
    <property type="evidence" value="ECO:0007669"/>
    <property type="project" value="TreeGrafter"/>
</dbReference>
<dbReference type="PANTHER" id="PTHR31123">
    <property type="entry name" value="ACCUMULATION OF DYADS PROTEIN 2-RELATED"/>
    <property type="match status" value="1"/>
</dbReference>
<keyword evidence="3 6" id="KW-0812">Transmembrane</keyword>
<comment type="similarity">
    <text evidence="2">Belongs to the acetate uptake transporter (AceTr) (TC 2.A.96) family.</text>
</comment>
<evidence type="ECO:0000256" key="3">
    <source>
        <dbReference type="ARBA" id="ARBA00022692"/>
    </source>
</evidence>
<comment type="caution">
    <text evidence="7">The sequence shown here is derived from an EMBL/GenBank/DDBJ whole genome shotgun (WGS) entry which is preliminary data.</text>
</comment>
<evidence type="ECO:0000256" key="1">
    <source>
        <dbReference type="ARBA" id="ARBA00004141"/>
    </source>
</evidence>
<evidence type="ECO:0000256" key="2">
    <source>
        <dbReference type="ARBA" id="ARBA00005587"/>
    </source>
</evidence>
<organism evidence="7 8">
    <name type="scientific">Suillus subaureus</name>
    <dbReference type="NCBI Taxonomy" id="48587"/>
    <lineage>
        <taxon>Eukaryota</taxon>
        <taxon>Fungi</taxon>
        <taxon>Dikarya</taxon>
        <taxon>Basidiomycota</taxon>
        <taxon>Agaricomycotina</taxon>
        <taxon>Agaricomycetes</taxon>
        <taxon>Agaricomycetidae</taxon>
        <taxon>Boletales</taxon>
        <taxon>Suillineae</taxon>
        <taxon>Suillaceae</taxon>
        <taxon>Suillus</taxon>
    </lineage>
</organism>
<keyword evidence="8" id="KW-1185">Reference proteome</keyword>
<dbReference type="AlphaFoldDB" id="A0A9P7EBU2"/>
<feature type="transmembrane region" description="Helical" evidence="6">
    <location>
        <begin position="163"/>
        <end position="182"/>
    </location>
</feature>
<dbReference type="EMBL" id="JABBWG010000015">
    <property type="protein sequence ID" value="KAG1816881.1"/>
    <property type="molecule type" value="Genomic_DNA"/>
</dbReference>
<name>A0A9P7EBU2_9AGAM</name>
<keyword evidence="4 6" id="KW-1133">Transmembrane helix</keyword>
<evidence type="ECO:0000313" key="8">
    <source>
        <dbReference type="Proteomes" id="UP000807769"/>
    </source>
</evidence>
<protein>
    <submittedName>
        <fullName evidence="7">GPR1/FUN34/yaaH family-domain-containing protein</fullName>
    </submittedName>
</protein>
<feature type="transmembrane region" description="Helical" evidence="6">
    <location>
        <begin position="43"/>
        <end position="65"/>
    </location>
</feature>
<dbReference type="Proteomes" id="UP000807769">
    <property type="component" value="Unassembled WGS sequence"/>
</dbReference>
<evidence type="ECO:0000256" key="5">
    <source>
        <dbReference type="ARBA" id="ARBA00023136"/>
    </source>
</evidence>
<reference evidence="7" key="1">
    <citation type="journal article" date="2020" name="New Phytol.">
        <title>Comparative genomics reveals dynamic genome evolution in host specialist ectomycorrhizal fungi.</title>
        <authorList>
            <person name="Lofgren L.A."/>
            <person name="Nguyen N.H."/>
            <person name="Vilgalys R."/>
            <person name="Ruytinx J."/>
            <person name="Liao H.L."/>
            <person name="Branco S."/>
            <person name="Kuo A."/>
            <person name="LaButti K."/>
            <person name="Lipzen A."/>
            <person name="Andreopoulos W."/>
            <person name="Pangilinan J."/>
            <person name="Riley R."/>
            <person name="Hundley H."/>
            <person name="Na H."/>
            <person name="Barry K."/>
            <person name="Grigoriev I.V."/>
            <person name="Stajich J.E."/>
            <person name="Kennedy P.G."/>
        </authorList>
    </citation>
    <scope>NUCLEOTIDE SEQUENCE</scope>
    <source>
        <strain evidence="7">MN1</strain>
    </source>
</reference>
<feature type="transmembrane region" description="Helical" evidence="6">
    <location>
        <begin position="104"/>
        <end position="123"/>
    </location>
</feature>
<feature type="transmembrane region" description="Helical" evidence="6">
    <location>
        <begin position="135"/>
        <end position="157"/>
    </location>
</feature>
<proteinExistence type="inferred from homology"/>
<feature type="transmembrane region" description="Helical" evidence="6">
    <location>
        <begin position="72"/>
        <end position="92"/>
    </location>
</feature>
<dbReference type="GO" id="GO:0015123">
    <property type="term" value="F:acetate transmembrane transporter activity"/>
    <property type="evidence" value="ECO:0007669"/>
    <property type="project" value="TreeGrafter"/>
</dbReference>
<accession>A0A9P7EBU2</accession>
<dbReference type="InterPro" id="IPR051633">
    <property type="entry name" value="AceTr"/>
</dbReference>
<dbReference type="RefSeq" id="XP_041193441.1">
    <property type="nucleotide sequence ID" value="XM_041342575.1"/>
</dbReference>
<gene>
    <name evidence="7" type="ORF">BJ212DRAFT_181012</name>
</gene>